<dbReference type="Proteomes" id="UP000422108">
    <property type="component" value="Chromosome"/>
</dbReference>
<proteinExistence type="predicted"/>
<dbReference type="AlphaFoldDB" id="A0A5K8AL72"/>
<dbReference type="Pfam" id="PF05402">
    <property type="entry name" value="PqqD"/>
    <property type="match status" value="1"/>
</dbReference>
<protein>
    <recommendedName>
        <fullName evidence="3">PqqD family protein</fullName>
    </recommendedName>
</protein>
<gene>
    <name evidence="1" type="ORF">DSCOOX_66450</name>
</gene>
<name>A0A5K8AL72_9BACT</name>
<dbReference type="InterPro" id="IPR041881">
    <property type="entry name" value="PqqD_sf"/>
</dbReference>
<keyword evidence="2" id="KW-1185">Reference proteome</keyword>
<reference evidence="1 2" key="1">
    <citation type="submission" date="2019-11" db="EMBL/GenBank/DDBJ databases">
        <title>Comparative genomics of hydrocarbon-degrading Desulfosarcina strains.</title>
        <authorList>
            <person name="Watanabe M."/>
            <person name="Kojima H."/>
            <person name="Fukui M."/>
        </authorList>
    </citation>
    <scope>NUCLEOTIDE SEQUENCE [LARGE SCALE GENOMIC DNA]</scope>
    <source>
        <strain evidence="2">oXyS1</strain>
    </source>
</reference>
<accession>A0A5K8AL72</accession>
<evidence type="ECO:0000313" key="1">
    <source>
        <dbReference type="EMBL" id="BBO93465.1"/>
    </source>
</evidence>
<dbReference type="Gene3D" id="1.10.10.1150">
    <property type="entry name" value="Coenzyme PQQ synthesis protein D (PqqD)"/>
    <property type="match status" value="1"/>
</dbReference>
<sequence>MSNMAAMRKPSSNQLTRTAALDCVPVKNSRVITRRMENGLVRITYPATQNTWFAKLANVFARKAPDRVFVRKLELDHLGTSVWHMIDARQSVQTIIRHFAAAQQLSSREAEVSVTQFLRELGRRGIIGMRQAP</sequence>
<evidence type="ECO:0000313" key="2">
    <source>
        <dbReference type="Proteomes" id="UP000422108"/>
    </source>
</evidence>
<dbReference type="EMBL" id="AP021879">
    <property type="protein sequence ID" value="BBO93465.1"/>
    <property type="molecule type" value="Genomic_DNA"/>
</dbReference>
<evidence type="ECO:0008006" key="3">
    <source>
        <dbReference type="Google" id="ProtNLM"/>
    </source>
</evidence>
<organism evidence="1 2">
    <name type="scientific">Desulfosarcina ovata subsp. ovata</name>
    <dbReference type="NCBI Taxonomy" id="2752305"/>
    <lineage>
        <taxon>Bacteria</taxon>
        <taxon>Pseudomonadati</taxon>
        <taxon>Thermodesulfobacteriota</taxon>
        <taxon>Desulfobacteria</taxon>
        <taxon>Desulfobacterales</taxon>
        <taxon>Desulfosarcinaceae</taxon>
        <taxon>Desulfosarcina</taxon>
    </lineage>
</organism>
<dbReference type="InterPro" id="IPR008792">
    <property type="entry name" value="PQQD"/>
</dbReference>